<keyword evidence="6" id="KW-1185">Reference proteome</keyword>
<reference evidence="5 6" key="2">
    <citation type="submission" date="2020-06" db="EMBL/GenBank/DDBJ databases">
        <title>Antribacter stalactiti gen. nov., sp. nov., a new member of the family Nacardiaceae isolated from a cave.</title>
        <authorList>
            <person name="Kim I.S."/>
        </authorList>
    </citation>
    <scope>NUCLEOTIDE SEQUENCE [LARGE SCALE GENOMIC DNA]</scope>
    <source>
        <strain evidence="5 6">YC2-7</strain>
    </source>
</reference>
<comment type="caution">
    <text evidence="5">The sequence shown here is derived from an EMBL/GenBank/DDBJ whole genome shotgun (WGS) entry which is preliminary data.</text>
</comment>
<evidence type="ECO:0000256" key="1">
    <source>
        <dbReference type="ARBA" id="ARBA00022676"/>
    </source>
</evidence>
<dbReference type="GO" id="GO:1903509">
    <property type="term" value="P:liposaccharide metabolic process"/>
    <property type="evidence" value="ECO:0007669"/>
    <property type="project" value="UniProtKB-ARBA"/>
</dbReference>
<reference evidence="5 6" key="1">
    <citation type="submission" date="2019-05" db="EMBL/GenBank/DDBJ databases">
        <authorList>
            <person name="Lee S.D."/>
        </authorList>
    </citation>
    <scope>NUCLEOTIDE SEQUENCE [LARGE SCALE GENOMIC DNA]</scope>
    <source>
        <strain evidence="5 6">YC2-7</strain>
    </source>
</reference>
<evidence type="ECO:0000259" key="4">
    <source>
        <dbReference type="Pfam" id="PF13439"/>
    </source>
</evidence>
<dbReference type="Pfam" id="PF00534">
    <property type="entry name" value="Glycos_transf_1"/>
    <property type="match status" value="1"/>
</dbReference>
<evidence type="ECO:0000313" key="5">
    <source>
        <dbReference type="EMBL" id="NMN94803.1"/>
    </source>
</evidence>
<dbReference type="GO" id="GO:1901137">
    <property type="term" value="P:carbohydrate derivative biosynthetic process"/>
    <property type="evidence" value="ECO:0007669"/>
    <property type="project" value="UniProtKB-ARBA"/>
</dbReference>
<evidence type="ECO:0000256" key="2">
    <source>
        <dbReference type="ARBA" id="ARBA00022679"/>
    </source>
</evidence>
<dbReference type="AlphaFoldDB" id="A0A848K7M6"/>
<dbReference type="InterPro" id="IPR001296">
    <property type="entry name" value="Glyco_trans_1"/>
</dbReference>
<feature type="domain" description="Glycosyl transferase family 1" evidence="3">
    <location>
        <begin position="191"/>
        <end position="336"/>
    </location>
</feature>
<evidence type="ECO:0000259" key="3">
    <source>
        <dbReference type="Pfam" id="PF00534"/>
    </source>
</evidence>
<accession>A0A848K7M6</accession>
<dbReference type="InterPro" id="IPR028098">
    <property type="entry name" value="Glyco_trans_4-like_N"/>
</dbReference>
<name>A0A848K7M6_9NOCA</name>
<keyword evidence="1" id="KW-0328">Glycosyltransferase</keyword>
<dbReference type="GO" id="GO:0016757">
    <property type="term" value="F:glycosyltransferase activity"/>
    <property type="evidence" value="ECO:0007669"/>
    <property type="project" value="UniProtKB-KW"/>
</dbReference>
<sequence>MKIVQLANFYTPTSGGLRTTVDELGRGYLDAGHERVLVVPGDAYATEDTPAGRRVTLSSPQFFWSKTYHVLTSRQTCRLLDEEQPDVLEVSDKLSVAWLAPWARRRGVPLVLFSHERIDAILRTRVPDWFPLVALANASNSRLSRRADEIVVTSNFAAAEFARVGATNVSRIPLGVDLDVFRPRLGKSAPGPVKLVTLSRLSGEKNADLAVEALRILCADGVDAELTMIGDGPLRSRIEALADGLPVTFAGHIASRETIASMVGAADIAVFPSPAETFGLALLESLACGTPIVVPSEGAAPELVGDVGSGAVTDGSPMGLARGVRALLTVPEVQRRKAARVTAQRYPWSATIERLLALYSDLTRHEESVNWQAAQRR</sequence>
<evidence type="ECO:0000313" key="6">
    <source>
        <dbReference type="Proteomes" id="UP000535543"/>
    </source>
</evidence>
<dbReference type="PANTHER" id="PTHR45947:SF13">
    <property type="entry name" value="TRANSFERASE"/>
    <property type="match status" value="1"/>
</dbReference>
<keyword evidence="2 5" id="KW-0808">Transferase</keyword>
<organism evidence="5 6">
    <name type="scientific">Antrihabitans stalactiti</name>
    <dbReference type="NCBI Taxonomy" id="2584121"/>
    <lineage>
        <taxon>Bacteria</taxon>
        <taxon>Bacillati</taxon>
        <taxon>Actinomycetota</taxon>
        <taxon>Actinomycetes</taxon>
        <taxon>Mycobacteriales</taxon>
        <taxon>Nocardiaceae</taxon>
        <taxon>Antrihabitans</taxon>
    </lineage>
</organism>
<feature type="domain" description="Glycosyltransferase subfamily 4-like N-terminal" evidence="4">
    <location>
        <begin position="15"/>
        <end position="179"/>
    </location>
</feature>
<dbReference type="EMBL" id="VCQU01000002">
    <property type="protein sequence ID" value="NMN94803.1"/>
    <property type="molecule type" value="Genomic_DNA"/>
</dbReference>
<dbReference type="PANTHER" id="PTHR45947">
    <property type="entry name" value="SULFOQUINOVOSYL TRANSFERASE SQD2"/>
    <property type="match status" value="1"/>
</dbReference>
<gene>
    <name evidence="5" type="ORF">FGL95_07110</name>
</gene>
<dbReference type="Pfam" id="PF13439">
    <property type="entry name" value="Glyco_transf_4"/>
    <property type="match status" value="1"/>
</dbReference>
<dbReference type="SUPFAM" id="SSF53756">
    <property type="entry name" value="UDP-Glycosyltransferase/glycogen phosphorylase"/>
    <property type="match status" value="1"/>
</dbReference>
<proteinExistence type="predicted"/>
<dbReference type="Gene3D" id="3.40.50.2000">
    <property type="entry name" value="Glycogen Phosphorylase B"/>
    <property type="match status" value="2"/>
</dbReference>
<dbReference type="InterPro" id="IPR050194">
    <property type="entry name" value="Glycosyltransferase_grp1"/>
</dbReference>
<dbReference type="Proteomes" id="UP000535543">
    <property type="component" value="Unassembled WGS sequence"/>
</dbReference>
<protein>
    <submittedName>
        <fullName evidence="5">Glycosyltransferase family 1 protein</fullName>
    </submittedName>
</protein>